<dbReference type="SMART" id="SM00091">
    <property type="entry name" value="PAS"/>
    <property type="match status" value="1"/>
</dbReference>
<dbReference type="CDD" id="cd00130">
    <property type="entry name" value="PAS"/>
    <property type="match status" value="1"/>
</dbReference>
<dbReference type="InterPro" id="IPR005467">
    <property type="entry name" value="His_kinase_dom"/>
</dbReference>
<dbReference type="PROSITE" id="PS50112">
    <property type="entry name" value="PAS"/>
    <property type="match status" value="1"/>
</dbReference>
<sequence>MPLNGGFKRDESLLAYLSVYPFAAFIVDARSKAGKADMHLHPIYGNTAYLRLIHGPSTAAIASSSVPTNMALLGGLVDALADVGEARRLAAWTQMPRENQDGVWKPPSRAECSMVLTFRPPWLPPGEPPLRKEVIKTFMDGFWLCTTVPRTDFPARTPSPTTTSSIQARRTNSRLRIINFPPPSAFPRLLTSAQGTQDMKSDPLGSSHSPNALVNGTHPTEPIPHRKTFSGSDSNVLQSLSFDPLHLFDPATAFSPPKYPGEMERMVQDFPWESTDLGPITSWNQSLKTAISICLQSPTSCTLLWGPSLVLIYNDKYADMAGKKHPKLFGKSGSDAWGEVWDRFGPVSVPVLKGRSAARQDGVLPFVELMTFDVLRPANIGRLARRSLPDVELDPCKGRERDGGGNIELVNWFGNNSPSLQKTTQKVIAERRLLSMRTFSERAKLSKDVLQLTHALISVLERNKEERRESSNSNGTPPFIRTASDLHHPPLHLSLKLAGSIGVPDAHPATPLFLELALDPVTYRPHVNTSRAAPDPDPDMPSQNTTDYTFAPDENHYLPTTASQTPWRWPIAEAIVSRRPLLVPSLPEEVVEGLSRRSWGDVPRQAVIIPIWSHESEETPLPQAILILGINPRRPYDKQYEEWIHLFSTALSVSLAAVLSWEAETQRAEQLAQLDAAKTSFFSSVSHELRTPLTLIMGPLHDALDATRDPNVKDMLSMASRNVSRLSRLVDSLMDFTRIEAGKLLGNFKPVHLGSFTADLAALFRSTIEKSHIQVRPAVFNDTILIVDLSSLSLIVIQRHTCYAMLIQTTYDLCFTSLWEKIVFNLIGNAFKYTLEGSIKVQLYFGNQEILFSVIDTGVGIPEEDLDKVFQRFHRVSSVSRSHEGTGIGLSLTKELVRLHGGTISVSSKTRIESRDGSHGSIFTVRLPLGKDHLPPSHVQDSMSEEHRHQHYARGVVEEATHWSDPSEQRNEMTRTPVSSVEGSERSEMITEGIKLDHSTLFFVRKDILLLVRLVSIVDDSSDMRQFIRSMFVELCTVVEATNGQVALDLMDKGLRPNLVLTDIMMPFVDGFALLKAMRERPHTTRLIESELVPIIFLTAKAGEESRVDGLLSGADDYIAKPFQGRELVARVHLQMQLGKRRAELEARFEERQREIQILSDNSPIGIVRTDPNGSIIYSNPRWDELTGRAGKPLNTWIESVQPDDVDAVVAVWSKALDERVGGSVEFREQTVASRGLFLLTIIIGWLNGVWTKGQVVPLGAEHNEWAGILFTITDISDQRLYEAAQLLHAQEREATARKRAEEAEESRREADERRRAQELLIDVTSHELRQPVSAILNCSTLVKENLSQMRERLQQARITNTGFIPEEDVIATMDEDLEALDSIYQCGLAQGHAERIANDVLSLSRIQLQVLSIYPVEFELVPEIRRVVAIFHNELKMKRIRLDLIFGDSLRRLHVRRIRSDKSRLGQVLTNLLSNAIKFVDTSVDRREISVSVDVSFNPPQEGSCLPPLEDQIPDDPAAPIYLYIAVKDSGPGLHPDDLALLFKRFQQGSNSHDVFGGSGLGLFVSRKLCDLMNGRIDVDSVFGEGATFRFFIQTINSPVGPDSLEASDLSVYNNTFVDVSHENINTPLHSNKNSLLNTRGHRQLKGAGFSTTLAANGQQALDSIKQLSDEGKIFNAILMDCEMPVMDGLTAVREIRRLEMSGTIKGKNNIFALTGNARAGQVESAMSAGMDDVVVRCFVCPFPPAWCLRSRKKLD</sequence>
<dbReference type="SMART" id="SM00388">
    <property type="entry name" value="HisKA"/>
    <property type="match status" value="2"/>
</dbReference>
<feature type="domain" description="Histidine kinase" evidence="4">
    <location>
        <begin position="684"/>
        <end position="931"/>
    </location>
</feature>
<comment type="caution">
    <text evidence="7">The sequence shown here is derived from an EMBL/GenBank/DDBJ whole genome shotgun (WGS) entry which is preliminary data.</text>
</comment>
<feature type="compositionally biased region" description="Polar residues" evidence="3">
    <location>
        <begin position="194"/>
        <end position="218"/>
    </location>
</feature>
<dbReference type="Pfam" id="PF00512">
    <property type="entry name" value="HisKA"/>
    <property type="match status" value="1"/>
</dbReference>
<protein>
    <submittedName>
        <fullName evidence="7">Uncharacterized protein</fullName>
    </submittedName>
</protein>
<feature type="region of interest" description="Disordered" evidence="3">
    <location>
        <begin position="153"/>
        <end position="181"/>
    </location>
</feature>
<feature type="region of interest" description="Disordered" evidence="3">
    <location>
        <begin position="194"/>
        <end position="232"/>
    </location>
</feature>
<dbReference type="PANTHER" id="PTHR43547">
    <property type="entry name" value="TWO-COMPONENT HISTIDINE KINASE"/>
    <property type="match status" value="1"/>
</dbReference>
<dbReference type="InterPro" id="IPR035965">
    <property type="entry name" value="PAS-like_dom_sf"/>
</dbReference>
<dbReference type="FunFam" id="1.10.287.130:FF:000045">
    <property type="entry name" value="Two-component system sensor histidine kinase/response regulator"/>
    <property type="match status" value="1"/>
</dbReference>
<feature type="domain" description="Histidine kinase" evidence="4">
    <location>
        <begin position="1324"/>
        <end position="1598"/>
    </location>
</feature>
<feature type="region of interest" description="Disordered" evidence="3">
    <location>
        <begin position="527"/>
        <end position="561"/>
    </location>
</feature>
<feature type="modified residue" description="4-aspartylphosphate" evidence="2">
    <location>
        <position position="1682"/>
    </location>
</feature>
<dbReference type="PROSITE" id="PS50109">
    <property type="entry name" value="HIS_KIN"/>
    <property type="match status" value="2"/>
</dbReference>
<evidence type="ECO:0000256" key="2">
    <source>
        <dbReference type="PROSITE-ProRule" id="PRU00169"/>
    </source>
</evidence>
<dbReference type="PROSITE" id="PS50110">
    <property type="entry name" value="RESPONSE_REGULATORY"/>
    <property type="match status" value="2"/>
</dbReference>
<keyword evidence="8" id="KW-1185">Reference proteome</keyword>
<dbReference type="SUPFAM" id="SSF55785">
    <property type="entry name" value="PYP-like sensor domain (PAS domain)"/>
    <property type="match status" value="1"/>
</dbReference>
<feature type="region of interest" description="Disordered" evidence="3">
    <location>
        <begin position="1293"/>
        <end position="1312"/>
    </location>
</feature>
<dbReference type="Pfam" id="PF00072">
    <property type="entry name" value="Response_reg"/>
    <property type="match status" value="2"/>
</dbReference>
<dbReference type="SUPFAM" id="SSF47384">
    <property type="entry name" value="Homodimeric domain of signal transducing histidine kinase"/>
    <property type="match status" value="2"/>
</dbReference>
<dbReference type="Pfam" id="PF02518">
    <property type="entry name" value="HATPase_c"/>
    <property type="match status" value="2"/>
</dbReference>
<dbReference type="SMART" id="SM00387">
    <property type="entry name" value="HATPase_c"/>
    <property type="match status" value="2"/>
</dbReference>
<dbReference type="EMBL" id="BPWL01000007">
    <property type="protein sequence ID" value="GJJ11735.1"/>
    <property type="molecule type" value="Genomic_DNA"/>
</dbReference>
<dbReference type="InterPro" id="IPR003594">
    <property type="entry name" value="HATPase_dom"/>
</dbReference>
<feature type="region of interest" description="Disordered" evidence="3">
    <location>
        <begin position="462"/>
        <end position="485"/>
    </location>
</feature>
<dbReference type="CDD" id="cd00082">
    <property type="entry name" value="HisKA"/>
    <property type="match status" value="2"/>
</dbReference>
<dbReference type="Gene3D" id="3.40.50.2300">
    <property type="match status" value="2"/>
</dbReference>
<proteinExistence type="predicted"/>
<dbReference type="InterPro" id="IPR001789">
    <property type="entry name" value="Sig_transdc_resp-reg_receiver"/>
</dbReference>
<dbReference type="InterPro" id="IPR036097">
    <property type="entry name" value="HisK_dim/P_sf"/>
</dbReference>
<feature type="domain" description="Response regulatory" evidence="5">
    <location>
        <begin position="1014"/>
        <end position="1136"/>
    </location>
</feature>
<dbReference type="InterPro" id="IPR003661">
    <property type="entry name" value="HisK_dim/P_dom"/>
</dbReference>
<feature type="compositionally biased region" description="Basic and acidic residues" evidence="3">
    <location>
        <begin position="961"/>
        <end position="973"/>
    </location>
</feature>
<feature type="domain" description="PAS" evidence="6">
    <location>
        <begin position="1152"/>
        <end position="1188"/>
    </location>
</feature>
<evidence type="ECO:0000259" key="5">
    <source>
        <dbReference type="PROSITE" id="PS50110"/>
    </source>
</evidence>
<feature type="region of interest" description="Disordered" evidence="3">
    <location>
        <begin position="961"/>
        <end position="986"/>
    </location>
</feature>
<dbReference type="CDD" id="cd17546">
    <property type="entry name" value="REC_hyHK_CKI1_RcsC-like"/>
    <property type="match status" value="1"/>
</dbReference>
<dbReference type="CDD" id="cd16922">
    <property type="entry name" value="HATPase_EvgS-ArcB-TorS-like"/>
    <property type="match status" value="1"/>
</dbReference>
<dbReference type="Proteomes" id="UP001050691">
    <property type="component" value="Unassembled WGS sequence"/>
</dbReference>
<evidence type="ECO:0000313" key="8">
    <source>
        <dbReference type="Proteomes" id="UP001050691"/>
    </source>
</evidence>
<dbReference type="SUPFAM" id="SSF55874">
    <property type="entry name" value="ATPase domain of HSP90 chaperone/DNA topoisomerase II/histidine kinase"/>
    <property type="match status" value="2"/>
</dbReference>
<dbReference type="InterPro" id="IPR004358">
    <property type="entry name" value="Sig_transdc_His_kin-like_C"/>
</dbReference>
<evidence type="ECO:0000259" key="4">
    <source>
        <dbReference type="PROSITE" id="PS50109"/>
    </source>
</evidence>
<dbReference type="PRINTS" id="PR00344">
    <property type="entry name" value="BCTRLSENSOR"/>
</dbReference>
<organism evidence="7 8">
    <name type="scientific">Clathrus columnatus</name>
    <dbReference type="NCBI Taxonomy" id="1419009"/>
    <lineage>
        <taxon>Eukaryota</taxon>
        <taxon>Fungi</taxon>
        <taxon>Dikarya</taxon>
        <taxon>Basidiomycota</taxon>
        <taxon>Agaricomycotina</taxon>
        <taxon>Agaricomycetes</taxon>
        <taxon>Phallomycetidae</taxon>
        <taxon>Phallales</taxon>
        <taxon>Clathraceae</taxon>
        <taxon>Clathrus</taxon>
    </lineage>
</organism>
<evidence type="ECO:0000256" key="1">
    <source>
        <dbReference type="ARBA" id="ARBA00022553"/>
    </source>
</evidence>
<dbReference type="SMART" id="SM00448">
    <property type="entry name" value="REC"/>
    <property type="match status" value="2"/>
</dbReference>
<dbReference type="InterPro" id="IPR036890">
    <property type="entry name" value="HATPase_C_sf"/>
</dbReference>
<name>A0AAV5AFQ8_9AGAM</name>
<dbReference type="PANTHER" id="PTHR43547:SF2">
    <property type="entry name" value="HYBRID SIGNAL TRANSDUCTION HISTIDINE KINASE C"/>
    <property type="match status" value="1"/>
</dbReference>
<dbReference type="CDD" id="cd17574">
    <property type="entry name" value="REC_OmpR"/>
    <property type="match status" value="1"/>
</dbReference>
<reference evidence="7" key="1">
    <citation type="submission" date="2021-10" db="EMBL/GenBank/DDBJ databases">
        <title>De novo Genome Assembly of Clathrus columnatus (Basidiomycota, Fungi) Using Illumina and Nanopore Sequence Data.</title>
        <authorList>
            <person name="Ogiso-Tanaka E."/>
            <person name="Itagaki H."/>
            <person name="Hosoya T."/>
            <person name="Hosaka K."/>
        </authorList>
    </citation>
    <scope>NUCLEOTIDE SEQUENCE</scope>
    <source>
        <strain evidence="7">MO-923</strain>
    </source>
</reference>
<gene>
    <name evidence="7" type="ORF">Clacol_005973</name>
</gene>
<dbReference type="InterPro" id="IPR011006">
    <property type="entry name" value="CheY-like_superfamily"/>
</dbReference>
<dbReference type="GO" id="GO:0000155">
    <property type="term" value="F:phosphorelay sensor kinase activity"/>
    <property type="evidence" value="ECO:0007669"/>
    <property type="project" value="InterPro"/>
</dbReference>
<keyword evidence="1 2" id="KW-0597">Phosphoprotein</keyword>
<dbReference type="Gene3D" id="3.30.450.20">
    <property type="entry name" value="PAS domain"/>
    <property type="match status" value="1"/>
</dbReference>
<feature type="modified residue" description="4-aspartylphosphate" evidence="2">
    <location>
        <position position="1063"/>
    </location>
</feature>
<evidence type="ECO:0000256" key="3">
    <source>
        <dbReference type="SAM" id="MobiDB-lite"/>
    </source>
</evidence>
<evidence type="ECO:0000259" key="6">
    <source>
        <dbReference type="PROSITE" id="PS50112"/>
    </source>
</evidence>
<dbReference type="Gene3D" id="3.30.565.10">
    <property type="entry name" value="Histidine kinase-like ATPase, C-terminal domain"/>
    <property type="match status" value="2"/>
</dbReference>
<dbReference type="InterPro" id="IPR000014">
    <property type="entry name" value="PAS"/>
</dbReference>
<feature type="domain" description="Response regulatory" evidence="5">
    <location>
        <begin position="1628"/>
        <end position="1753"/>
    </location>
</feature>
<dbReference type="Gene3D" id="1.10.287.130">
    <property type="match status" value="2"/>
</dbReference>
<evidence type="ECO:0000313" key="7">
    <source>
        <dbReference type="EMBL" id="GJJ11735.1"/>
    </source>
</evidence>
<dbReference type="SUPFAM" id="SSF52172">
    <property type="entry name" value="CheY-like"/>
    <property type="match status" value="2"/>
</dbReference>
<accession>A0AAV5AFQ8</accession>